<dbReference type="GO" id="GO:0004519">
    <property type="term" value="F:endonuclease activity"/>
    <property type="evidence" value="ECO:0007669"/>
    <property type="project" value="UniProtKB-KW"/>
</dbReference>
<dbReference type="PANTHER" id="PTHR42834:SF1">
    <property type="entry name" value="ENDONUCLEASE_EXONUCLEASE_PHOSPHATASE FAMILY PROTEIN (AFU_ORTHOLOGUE AFUA_3G09210)"/>
    <property type="match status" value="1"/>
</dbReference>
<keyword evidence="2" id="KW-0540">Nuclease</keyword>
<dbReference type="Pfam" id="PF03372">
    <property type="entry name" value="Exo_endo_phos"/>
    <property type="match status" value="1"/>
</dbReference>
<evidence type="ECO:0000313" key="3">
    <source>
        <dbReference type="Proteomes" id="UP000189681"/>
    </source>
</evidence>
<name>A0A1V4AQC2_9BACT</name>
<comment type="caution">
    <text evidence="2">The sequence shown here is derived from an EMBL/GenBank/DDBJ whole genome shotgun (WGS) entry which is preliminary data.</text>
</comment>
<organism evidence="2 3">
    <name type="scientific">Candidatus Brocadia carolinensis</name>
    <dbReference type="NCBI Taxonomy" id="1004156"/>
    <lineage>
        <taxon>Bacteria</taxon>
        <taxon>Pseudomonadati</taxon>
        <taxon>Planctomycetota</taxon>
        <taxon>Candidatus Brocadiia</taxon>
        <taxon>Candidatus Brocadiales</taxon>
        <taxon>Candidatus Brocadiaceae</taxon>
        <taxon>Candidatus Brocadia</taxon>
    </lineage>
</organism>
<keyword evidence="2" id="KW-0378">Hydrolase</keyword>
<keyword evidence="2" id="KW-0255">Endonuclease</keyword>
<dbReference type="Gene3D" id="3.60.10.10">
    <property type="entry name" value="Endonuclease/exonuclease/phosphatase"/>
    <property type="match status" value="1"/>
</dbReference>
<proteinExistence type="predicted"/>
<protein>
    <submittedName>
        <fullName evidence="2">Endonuclease</fullName>
    </submittedName>
</protein>
<dbReference type="EMBL" id="AYTS01000155">
    <property type="protein sequence ID" value="OOP55307.1"/>
    <property type="molecule type" value="Genomic_DNA"/>
</dbReference>
<feature type="domain" description="Endonuclease/exonuclease/phosphatase" evidence="1">
    <location>
        <begin position="7"/>
        <end position="283"/>
    </location>
</feature>
<dbReference type="InterPro" id="IPR005135">
    <property type="entry name" value="Endo/exonuclease/phosphatase"/>
</dbReference>
<dbReference type="InterPro" id="IPR036691">
    <property type="entry name" value="Endo/exonu/phosph_ase_sf"/>
</dbReference>
<dbReference type="Proteomes" id="UP000189681">
    <property type="component" value="Unassembled WGS sequence"/>
</dbReference>
<dbReference type="STRING" id="1004156.AYP45_15490"/>
<accession>A0A1V4AQC2</accession>
<dbReference type="AlphaFoldDB" id="A0A1V4AQC2"/>
<reference evidence="2 3" key="1">
    <citation type="journal article" date="2017" name="Water Res.">
        <title>Discovery and metagenomic analysis of an anammox bacterial enrichment related to Candidatus "Brocadia caroliniensis" in a full-scale glycerol-fed nitritation-denitritation separate centrate treatment process.</title>
        <authorList>
            <person name="Park H."/>
            <person name="Brotto A.C."/>
            <person name="van Loosdrecht M.C."/>
            <person name="Chandran K."/>
        </authorList>
    </citation>
    <scope>NUCLEOTIDE SEQUENCE [LARGE SCALE GENOMIC DNA]</scope>
    <source>
        <strain evidence="2">26THWARD</strain>
    </source>
</reference>
<dbReference type="SUPFAM" id="SSF56219">
    <property type="entry name" value="DNase I-like"/>
    <property type="match status" value="1"/>
</dbReference>
<dbReference type="PANTHER" id="PTHR42834">
    <property type="entry name" value="ENDONUCLEASE/EXONUCLEASE/PHOSPHATASE FAMILY PROTEIN (AFU_ORTHOLOGUE AFUA_3G09210)"/>
    <property type="match status" value="1"/>
</dbReference>
<evidence type="ECO:0000313" key="2">
    <source>
        <dbReference type="EMBL" id="OOP55307.1"/>
    </source>
</evidence>
<evidence type="ECO:0000259" key="1">
    <source>
        <dbReference type="Pfam" id="PF03372"/>
    </source>
</evidence>
<sequence>MVLRIATFNLENLDNGPDVEPILADRIRIMRPQLQRLRADILCFQEINSQEAGSSRTLAALGELLAGTEYAGFHRETTLTTTGGLYEVRNIVTVSRFSFAAPAQIIRDSSGPRPRYQMATANPPDTSADFVEWERPMLYTQISIDAGKTLHLINVHLKSKLASNIPGQKIDNSTWKTVSAWAEGSFISSIKRVGQALQARMVIDSIFDQQGEDALIAICGDFNSGADEVPVKAICGPVEETGNPRHAPRIMVPCEKNIPESSRFSLLHLGKGEMLDRIIVSRPLMGFFRNAEIHNEALPDESGAFRQDVKFPESDHAPVIAEFDLT</sequence>
<gene>
    <name evidence="2" type="ORF">AYP45_15490</name>
</gene>